<dbReference type="InterPro" id="IPR015424">
    <property type="entry name" value="PyrdxlP-dep_Trfase"/>
</dbReference>
<keyword evidence="5" id="KW-1185">Reference proteome</keyword>
<feature type="domain" description="Aminotransferase class V" evidence="3">
    <location>
        <begin position="4"/>
        <end position="51"/>
    </location>
</feature>
<dbReference type="EMBL" id="JBHPEI010000051">
    <property type="protein sequence ID" value="MFC1799996.1"/>
    <property type="molecule type" value="Genomic_DNA"/>
</dbReference>
<protein>
    <submittedName>
        <fullName evidence="4">Aminotransferase class V-fold PLP-dependent enzyme</fullName>
    </submittedName>
</protein>
<dbReference type="PANTHER" id="PTHR11601:SF34">
    <property type="entry name" value="CYSTEINE DESULFURASE"/>
    <property type="match status" value="1"/>
</dbReference>
<sequence>MAAYLDYQSSKPVDPRVIDAMLPHLTTSFGNPSSLHTTGQEALKALEESREWRSQGHHLHLRCD</sequence>
<evidence type="ECO:0000256" key="1">
    <source>
        <dbReference type="ARBA" id="ARBA00001933"/>
    </source>
</evidence>
<accession>A0ABV6YPJ0</accession>
<evidence type="ECO:0000313" key="5">
    <source>
        <dbReference type="Proteomes" id="UP001594288"/>
    </source>
</evidence>
<comment type="catalytic activity">
    <reaction evidence="2">
        <text>(sulfur carrier)-H + L-cysteine = (sulfur carrier)-SH + L-alanine</text>
        <dbReference type="Rhea" id="RHEA:43892"/>
        <dbReference type="Rhea" id="RHEA-COMP:14737"/>
        <dbReference type="Rhea" id="RHEA-COMP:14739"/>
        <dbReference type="ChEBI" id="CHEBI:29917"/>
        <dbReference type="ChEBI" id="CHEBI:35235"/>
        <dbReference type="ChEBI" id="CHEBI:57972"/>
        <dbReference type="ChEBI" id="CHEBI:64428"/>
        <dbReference type="EC" id="2.8.1.7"/>
    </reaction>
</comment>
<dbReference type="SUPFAM" id="SSF53383">
    <property type="entry name" value="PLP-dependent transferases"/>
    <property type="match status" value="1"/>
</dbReference>
<reference evidence="4 5" key="1">
    <citation type="submission" date="2024-09" db="EMBL/GenBank/DDBJ databases">
        <authorList>
            <person name="D'Angelo T."/>
        </authorList>
    </citation>
    <scope>NUCLEOTIDE SEQUENCE [LARGE SCALE GENOMIC DNA]</scope>
    <source>
        <strain evidence="4">SAG AM-311-F02</strain>
    </source>
</reference>
<gene>
    <name evidence="4" type="ORF">ACFL2Z_03690</name>
</gene>
<dbReference type="PANTHER" id="PTHR11601">
    <property type="entry name" value="CYSTEINE DESULFURYLASE FAMILY MEMBER"/>
    <property type="match status" value="1"/>
</dbReference>
<organism evidence="4 5">
    <name type="scientific">Eiseniibacteriota bacterium</name>
    <dbReference type="NCBI Taxonomy" id="2212470"/>
    <lineage>
        <taxon>Bacteria</taxon>
        <taxon>Candidatus Eiseniibacteriota</taxon>
    </lineage>
</organism>
<dbReference type="InterPro" id="IPR000192">
    <property type="entry name" value="Aminotrans_V_dom"/>
</dbReference>
<evidence type="ECO:0000259" key="3">
    <source>
        <dbReference type="Pfam" id="PF00266"/>
    </source>
</evidence>
<comment type="cofactor">
    <cofactor evidence="1">
        <name>pyridoxal 5'-phosphate</name>
        <dbReference type="ChEBI" id="CHEBI:597326"/>
    </cofactor>
</comment>
<dbReference type="Gene3D" id="3.90.1150.10">
    <property type="entry name" value="Aspartate Aminotransferase, domain 1"/>
    <property type="match status" value="1"/>
</dbReference>
<dbReference type="InterPro" id="IPR015422">
    <property type="entry name" value="PyrdxlP-dep_Trfase_small"/>
</dbReference>
<proteinExistence type="predicted"/>
<dbReference type="GO" id="GO:0008483">
    <property type="term" value="F:transaminase activity"/>
    <property type="evidence" value="ECO:0007669"/>
    <property type="project" value="UniProtKB-KW"/>
</dbReference>
<evidence type="ECO:0000313" key="4">
    <source>
        <dbReference type="EMBL" id="MFC1799996.1"/>
    </source>
</evidence>
<dbReference type="Gene3D" id="1.10.260.50">
    <property type="match status" value="1"/>
</dbReference>
<evidence type="ECO:0000256" key="2">
    <source>
        <dbReference type="ARBA" id="ARBA00050776"/>
    </source>
</evidence>
<comment type="caution">
    <text evidence="4">The sequence shown here is derived from an EMBL/GenBank/DDBJ whole genome shotgun (WGS) entry which is preliminary data.</text>
</comment>
<name>A0ABV6YPJ0_UNCEI</name>
<dbReference type="Proteomes" id="UP001594288">
    <property type="component" value="Unassembled WGS sequence"/>
</dbReference>
<keyword evidence="4" id="KW-0032">Aminotransferase</keyword>
<keyword evidence="4" id="KW-0808">Transferase</keyword>
<dbReference type="Pfam" id="PF00266">
    <property type="entry name" value="Aminotran_5"/>
    <property type="match status" value="1"/>
</dbReference>